<gene>
    <name evidence="5" type="ORF">IB75_15590</name>
</gene>
<evidence type="ECO:0000256" key="1">
    <source>
        <dbReference type="ARBA" id="ARBA00009477"/>
    </source>
</evidence>
<evidence type="ECO:0000256" key="3">
    <source>
        <dbReference type="SAM" id="Phobius"/>
    </source>
</evidence>
<feature type="transmembrane region" description="Helical" evidence="3">
    <location>
        <begin position="7"/>
        <end position="28"/>
    </location>
</feature>
<organism evidence="5 6">
    <name type="scientific">Nitrosococcus oceani C-27</name>
    <dbReference type="NCBI Taxonomy" id="314279"/>
    <lineage>
        <taxon>Bacteria</taxon>
        <taxon>Pseudomonadati</taxon>
        <taxon>Pseudomonadota</taxon>
        <taxon>Gammaproteobacteria</taxon>
        <taxon>Chromatiales</taxon>
        <taxon>Chromatiaceae</taxon>
        <taxon>Nitrosococcus</taxon>
    </lineage>
</organism>
<evidence type="ECO:0000256" key="2">
    <source>
        <dbReference type="SAM" id="Coils"/>
    </source>
</evidence>
<dbReference type="SUPFAM" id="SSF111369">
    <property type="entry name" value="HlyD-like secretion proteins"/>
    <property type="match status" value="1"/>
</dbReference>
<evidence type="ECO:0000313" key="5">
    <source>
        <dbReference type="EMBL" id="KFI18118.1"/>
    </source>
</evidence>
<reference evidence="5 6" key="1">
    <citation type="submission" date="2014-07" db="EMBL/GenBank/DDBJ databases">
        <title>Comparative analysis of Nitrosococcus oceani genome inventories of strains from Pacific and Atlantic gyres.</title>
        <authorList>
            <person name="Lim C.K."/>
            <person name="Wang L."/>
            <person name="Sayavedra-Soto L.A."/>
            <person name="Klotz M.G."/>
        </authorList>
    </citation>
    <scope>NUCLEOTIDE SEQUENCE [LARGE SCALE GENOMIC DNA]</scope>
    <source>
        <strain evidence="5 6">C-27</strain>
    </source>
</reference>
<dbReference type="Proteomes" id="UP000028839">
    <property type="component" value="Unassembled WGS sequence"/>
</dbReference>
<dbReference type="InterPro" id="IPR058625">
    <property type="entry name" value="MdtA-like_BSH"/>
</dbReference>
<name>A0A0E2YXD1_9GAMM</name>
<dbReference type="Gene3D" id="2.40.30.170">
    <property type="match status" value="1"/>
</dbReference>
<dbReference type="Pfam" id="PF25917">
    <property type="entry name" value="BSH_RND"/>
    <property type="match status" value="1"/>
</dbReference>
<keyword evidence="3" id="KW-0812">Transmembrane</keyword>
<sequence>MPARGKVVKIVSPFIILFVSVAIFVGLFQSRPTKPEVSKKETVWRVAVTPVDPRPRRPILPLYGRIETPRSSKLRAAITADVQEVKVEEGELVGRGQLLVQLDEQEVKLEWLQRQADLKEIEAFIASEKVRHAHDLKALKHEKSLLALSRRAVERAETLEQRKLTPRSVLDEARQAAGRQALELNNRLLAIDDHQARLAQLKARQLRAQALLDQAKLDLERTRITSPYTGRIASVAIATGDRVQAGDELLQIYDTDALEVRAQIPSSYAGQIRKALAQNVSLRAAAKVDGSGFLFSLDRLAGRVEKGSGGVDALLKLEKPEHAALPLGNFVELRLQLPLAEDVVMLPFEAIYGLDRVYKLVGGRMQAVAVERIGEYPDKEGQIQVLVKSPQLQENDQVITTQLPNAMEGLRVEVVADS</sequence>
<evidence type="ECO:0000259" key="4">
    <source>
        <dbReference type="Pfam" id="PF25917"/>
    </source>
</evidence>
<dbReference type="Gene3D" id="2.40.50.100">
    <property type="match status" value="1"/>
</dbReference>
<evidence type="ECO:0000313" key="6">
    <source>
        <dbReference type="Proteomes" id="UP000028839"/>
    </source>
</evidence>
<dbReference type="HOGENOM" id="CLU_018816_18_4_6"/>
<dbReference type="EMBL" id="JPGN01000087">
    <property type="protein sequence ID" value="KFI18118.1"/>
    <property type="molecule type" value="Genomic_DNA"/>
</dbReference>
<protein>
    <submittedName>
        <fullName evidence="5">Hemolysin D</fullName>
    </submittedName>
</protein>
<dbReference type="GO" id="GO:0015562">
    <property type="term" value="F:efflux transmembrane transporter activity"/>
    <property type="evidence" value="ECO:0007669"/>
    <property type="project" value="TreeGrafter"/>
</dbReference>
<proteinExistence type="inferred from homology"/>
<dbReference type="GO" id="GO:1990281">
    <property type="term" value="C:efflux pump complex"/>
    <property type="evidence" value="ECO:0007669"/>
    <property type="project" value="TreeGrafter"/>
</dbReference>
<comment type="similarity">
    <text evidence="1">Belongs to the membrane fusion protein (MFP) (TC 8.A.1) family.</text>
</comment>
<dbReference type="Gene3D" id="1.10.287.470">
    <property type="entry name" value="Helix hairpin bin"/>
    <property type="match status" value="1"/>
</dbReference>
<feature type="coiled-coil region" evidence="2">
    <location>
        <begin position="191"/>
        <end position="218"/>
    </location>
</feature>
<comment type="caution">
    <text evidence="5">The sequence shown here is derived from an EMBL/GenBank/DDBJ whole genome shotgun (WGS) entry which is preliminary data.</text>
</comment>
<dbReference type="OrthoDB" id="8524475at2"/>
<feature type="domain" description="Multidrug resistance protein MdtA-like barrel-sandwich hybrid" evidence="4">
    <location>
        <begin position="74"/>
        <end position="250"/>
    </location>
</feature>
<keyword evidence="3" id="KW-0472">Membrane</keyword>
<keyword evidence="3" id="KW-1133">Transmembrane helix</keyword>
<dbReference type="AlphaFoldDB" id="A0A0E2YXD1"/>
<accession>A0A0E2YXD1</accession>
<dbReference type="PANTHER" id="PTHR30469">
    <property type="entry name" value="MULTIDRUG RESISTANCE PROTEIN MDTA"/>
    <property type="match status" value="1"/>
</dbReference>
<keyword evidence="2" id="KW-0175">Coiled coil</keyword>